<dbReference type="EMBL" id="BGZK01000368">
    <property type="protein sequence ID" value="GBP39589.1"/>
    <property type="molecule type" value="Genomic_DNA"/>
</dbReference>
<dbReference type="OrthoDB" id="3207464at2759"/>
<dbReference type="STRING" id="151549.A0A4C1VN60"/>
<dbReference type="InterPro" id="IPR036388">
    <property type="entry name" value="WH-like_DNA-bd_sf"/>
</dbReference>
<gene>
    <name evidence="1" type="primary">Mcm7</name>
    <name evidence="1" type="ORF">EVAR_26671_1</name>
</gene>
<dbReference type="AlphaFoldDB" id="A0A4C1VN60"/>
<protein>
    <submittedName>
        <fullName evidence="1">DNA replication licensing factor Mcm7</fullName>
    </submittedName>
</protein>
<evidence type="ECO:0000313" key="2">
    <source>
        <dbReference type="Proteomes" id="UP000299102"/>
    </source>
</evidence>
<evidence type="ECO:0000313" key="1">
    <source>
        <dbReference type="EMBL" id="GBP39589.1"/>
    </source>
</evidence>
<name>A0A4C1VN60_EUMVA</name>
<reference evidence="1 2" key="1">
    <citation type="journal article" date="2019" name="Commun. Biol.">
        <title>The bagworm genome reveals a unique fibroin gene that provides high tensile strength.</title>
        <authorList>
            <person name="Kono N."/>
            <person name="Nakamura H."/>
            <person name="Ohtoshi R."/>
            <person name="Tomita M."/>
            <person name="Numata K."/>
            <person name="Arakawa K."/>
        </authorList>
    </citation>
    <scope>NUCLEOTIDE SEQUENCE [LARGE SCALE GENOMIC DNA]</scope>
</reference>
<dbReference type="Proteomes" id="UP000299102">
    <property type="component" value="Unassembled WGS sequence"/>
</dbReference>
<keyword evidence="2" id="KW-1185">Reference proteome</keyword>
<accession>A0A4C1VN60</accession>
<dbReference type="Pfam" id="PF24901">
    <property type="entry name" value="WHD_MCM7"/>
    <property type="match status" value="1"/>
</dbReference>
<organism evidence="1 2">
    <name type="scientific">Eumeta variegata</name>
    <name type="common">Bagworm moth</name>
    <name type="synonym">Eumeta japonica</name>
    <dbReference type="NCBI Taxonomy" id="151549"/>
    <lineage>
        <taxon>Eukaryota</taxon>
        <taxon>Metazoa</taxon>
        <taxon>Ecdysozoa</taxon>
        <taxon>Arthropoda</taxon>
        <taxon>Hexapoda</taxon>
        <taxon>Insecta</taxon>
        <taxon>Pterygota</taxon>
        <taxon>Neoptera</taxon>
        <taxon>Endopterygota</taxon>
        <taxon>Lepidoptera</taxon>
        <taxon>Glossata</taxon>
        <taxon>Ditrysia</taxon>
        <taxon>Tineoidea</taxon>
        <taxon>Psychidae</taxon>
        <taxon>Oiketicinae</taxon>
        <taxon>Eumeta</taxon>
    </lineage>
</organism>
<proteinExistence type="predicted"/>
<comment type="caution">
    <text evidence="1">The sequence shown here is derived from an EMBL/GenBank/DDBJ whole genome shotgun (WGS) entry which is preliminary data.</text>
</comment>
<sequence length="73" mass="8419">MFFHIIRGISATDRIFAVIRDLAGSNKTVKIADVIERCVDKGFKPDQVDACIEEYENLNVWQVNQVRTKLTFM</sequence>
<dbReference type="Gene3D" id="1.10.10.10">
    <property type="entry name" value="Winged helix-like DNA-binding domain superfamily/Winged helix DNA-binding domain"/>
    <property type="match status" value="1"/>
</dbReference>